<evidence type="ECO:0000256" key="1">
    <source>
        <dbReference type="ARBA" id="ARBA00023054"/>
    </source>
</evidence>
<proteinExistence type="predicted"/>
<keyword evidence="5" id="KW-1185">Reference proteome</keyword>
<organism evidence="4 5">
    <name type="scientific">Paragonimus heterotremus</name>
    <dbReference type="NCBI Taxonomy" id="100268"/>
    <lineage>
        <taxon>Eukaryota</taxon>
        <taxon>Metazoa</taxon>
        <taxon>Spiralia</taxon>
        <taxon>Lophotrochozoa</taxon>
        <taxon>Platyhelminthes</taxon>
        <taxon>Trematoda</taxon>
        <taxon>Digenea</taxon>
        <taxon>Plagiorchiida</taxon>
        <taxon>Troglotremata</taxon>
        <taxon>Troglotrematidae</taxon>
        <taxon>Paragonimus</taxon>
    </lineage>
</organism>
<sequence>MISVETPNKLERASMSIREPKCTNDISINVSNGGHGGPSGSARNEEDKVAELEKSINFLRTQHENMLKSLHEEIETLRRTNKALQFRLVMCCCSTSPPESKNISCPRSATDLEREVQELKRLLEEERKKNQTLVQKMEAMQLARSIALEVPNTPSQLTKSNRDFDNATKRGASGTGKNGGSGKVHPEINEHHIPQVKTDGLVDKDVHPAEPSGVSHTDKSMNQKLSQPPSGNRILSPELNHESSSSVILLTPRTSINPPDGFWVRPSFTTLQNKLLPTSSVSPREPRIVPVKLPVLRTSGSSTQIGKGKEPEIPKTHLSAGRRNNGGETTEIKTLNNESNQAKASRSARGSLGHNSIAIYDPMHDFPTSASNKDIQSASGTYTQNLGPFLPALPKSGDPGHVNRIRKTRELQRKRLNRTQNLFPS</sequence>
<feature type="compositionally biased region" description="Gly residues" evidence="2">
    <location>
        <begin position="173"/>
        <end position="182"/>
    </location>
</feature>
<feature type="domain" description="CCDC92/74 N-terminal" evidence="3">
    <location>
        <begin position="46"/>
        <end position="90"/>
    </location>
</feature>
<dbReference type="Proteomes" id="UP000748531">
    <property type="component" value="Unassembled WGS sequence"/>
</dbReference>
<evidence type="ECO:0000259" key="3">
    <source>
        <dbReference type="Pfam" id="PF14916"/>
    </source>
</evidence>
<evidence type="ECO:0000313" key="5">
    <source>
        <dbReference type="Proteomes" id="UP000748531"/>
    </source>
</evidence>
<feature type="compositionally biased region" description="Basic and acidic residues" evidence="2">
    <location>
        <begin position="184"/>
        <end position="193"/>
    </location>
</feature>
<evidence type="ECO:0000256" key="2">
    <source>
        <dbReference type="SAM" id="MobiDB-lite"/>
    </source>
</evidence>
<dbReference type="PANTHER" id="PTHR14882:SF1">
    <property type="entry name" value="CCDC92 DOMAIN-CONTAINING PROTEIN"/>
    <property type="match status" value="1"/>
</dbReference>
<evidence type="ECO:0000313" key="4">
    <source>
        <dbReference type="EMBL" id="KAF5401935.1"/>
    </source>
</evidence>
<keyword evidence="1" id="KW-0175">Coiled coil</keyword>
<comment type="caution">
    <text evidence="4">The sequence shown here is derived from an EMBL/GenBank/DDBJ whole genome shotgun (WGS) entry which is preliminary data.</text>
</comment>
<feature type="region of interest" description="Disordered" evidence="2">
    <location>
        <begin position="24"/>
        <end position="44"/>
    </location>
</feature>
<reference evidence="4" key="1">
    <citation type="submission" date="2019-05" db="EMBL/GenBank/DDBJ databases">
        <title>Annotation for the trematode Paragonimus heterotremus.</title>
        <authorList>
            <person name="Choi Y.-J."/>
        </authorList>
    </citation>
    <scope>NUCLEOTIDE SEQUENCE</scope>
    <source>
        <strain evidence="4">LC</strain>
    </source>
</reference>
<dbReference type="EMBL" id="LUCH01002140">
    <property type="protein sequence ID" value="KAF5401935.1"/>
    <property type="molecule type" value="Genomic_DNA"/>
</dbReference>
<dbReference type="InterPro" id="IPR039496">
    <property type="entry name" value="CCDC92/74_N"/>
</dbReference>
<feature type="region of interest" description="Disordered" evidence="2">
    <location>
        <begin position="151"/>
        <end position="238"/>
    </location>
</feature>
<protein>
    <recommendedName>
        <fullName evidence="3">CCDC92/74 N-terminal domain-containing protein</fullName>
    </recommendedName>
</protein>
<feature type="compositionally biased region" description="Polar residues" evidence="2">
    <location>
        <begin position="326"/>
        <end position="344"/>
    </location>
</feature>
<accession>A0A8J4WRX5</accession>
<dbReference type="OrthoDB" id="2155209at2759"/>
<gene>
    <name evidence="4" type="ORF">PHET_04776</name>
</gene>
<dbReference type="PANTHER" id="PTHR14882">
    <property type="entry name" value="COILED-COIL DOMAIN-CONTAINING 74A"/>
    <property type="match status" value="1"/>
</dbReference>
<feature type="region of interest" description="Disordered" evidence="2">
    <location>
        <begin position="299"/>
        <end position="350"/>
    </location>
</feature>
<dbReference type="Pfam" id="PF14916">
    <property type="entry name" value="CCDC92"/>
    <property type="match status" value="1"/>
</dbReference>
<dbReference type="AlphaFoldDB" id="A0A8J4WRX5"/>
<dbReference type="InterPro" id="IPR040370">
    <property type="entry name" value="CCDC74A/CCDC74B/CCDC92"/>
</dbReference>
<name>A0A8J4WRX5_9TREM</name>